<reference evidence="5" key="1">
    <citation type="submission" date="2018-06" db="EMBL/GenBank/DDBJ databases">
        <authorList>
            <person name="Zhirakovskaya E."/>
        </authorList>
    </citation>
    <scope>NUCLEOTIDE SEQUENCE</scope>
</reference>
<feature type="domain" description="PPIase cyclophilin-type" evidence="4">
    <location>
        <begin position="33"/>
        <end position="191"/>
    </location>
</feature>
<dbReference type="AlphaFoldDB" id="A0A3B1BFB0"/>
<protein>
    <recommendedName>
        <fullName evidence="1">peptidylprolyl isomerase</fullName>
        <ecNumber evidence="1">5.2.1.8</ecNumber>
    </recommendedName>
</protein>
<name>A0A3B1BFB0_9ZZZZ</name>
<dbReference type="InterPro" id="IPR029000">
    <property type="entry name" value="Cyclophilin-like_dom_sf"/>
</dbReference>
<dbReference type="Pfam" id="PF00160">
    <property type="entry name" value="Pro_isomerase"/>
    <property type="match status" value="1"/>
</dbReference>
<evidence type="ECO:0000256" key="1">
    <source>
        <dbReference type="ARBA" id="ARBA00013194"/>
    </source>
</evidence>
<evidence type="ECO:0000256" key="2">
    <source>
        <dbReference type="ARBA" id="ARBA00023110"/>
    </source>
</evidence>
<proteinExistence type="predicted"/>
<evidence type="ECO:0000259" key="4">
    <source>
        <dbReference type="PROSITE" id="PS50072"/>
    </source>
</evidence>
<dbReference type="PANTHER" id="PTHR43246">
    <property type="entry name" value="PEPTIDYL-PROLYL CIS-TRANS ISOMERASE CYP38, CHLOROPLASTIC"/>
    <property type="match status" value="1"/>
</dbReference>
<sequence>MLLRFATHCLLGFSLLGLMLGTAAAEAPKVKIETNMGDIIVLLNAEKAPKTVENFLAYAKDGFYNDTIFHRVISNFMIQGGGFTTDYQRKPTRAPVENEADNGLSNKKGTLAMARTMDPHSATAQFFINTKDNNFLDFTSKSPRGWGYTVFGSVIKGMDVVNRIRSVATGPGGPFPTDAPKESVIIKSITLLNPEPAATSK</sequence>
<organism evidence="5">
    <name type="scientific">hydrothermal vent metagenome</name>
    <dbReference type="NCBI Taxonomy" id="652676"/>
    <lineage>
        <taxon>unclassified sequences</taxon>
        <taxon>metagenomes</taxon>
        <taxon>ecological metagenomes</taxon>
    </lineage>
</organism>
<dbReference type="PRINTS" id="PR00153">
    <property type="entry name" value="CSAPPISMRASE"/>
</dbReference>
<dbReference type="Gene3D" id="2.40.100.10">
    <property type="entry name" value="Cyclophilin-like"/>
    <property type="match status" value="1"/>
</dbReference>
<evidence type="ECO:0000256" key="3">
    <source>
        <dbReference type="ARBA" id="ARBA00023235"/>
    </source>
</evidence>
<dbReference type="InterPro" id="IPR020892">
    <property type="entry name" value="Cyclophilin-type_PPIase_CS"/>
</dbReference>
<dbReference type="InterPro" id="IPR044665">
    <property type="entry name" value="E_coli_cyclophilin_A-like"/>
</dbReference>
<accession>A0A3B1BFB0</accession>
<dbReference type="PROSITE" id="PS00170">
    <property type="entry name" value="CSA_PPIASE_1"/>
    <property type="match status" value="1"/>
</dbReference>
<gene>
    <name evidence="5" type="ORF">MNBD_GAMMA25-2442</name>
</gene>
<dbReference type="SUPFAM" id="SSF50891">
    <property type="entry name" value="Cyclophilin-like"/>
    <property type="match status" value="1"/>
</dbReference>
<keyword evidence="2" id="KW-0697">Rotamase</keyword>
<keyword evidence="3 5" id="KW-0413">Isomerase</keyword>
<dbReference type="EMBL" id="UOFY01000054">
    <property type="protein sequence ID" value="VAX10773.1"/>
    <property type="molecule type" value="Genomic_DNA"/>
</dbReference>
<dbReference type="CDD" id="cd01920">
    <property type="entry name" value="cyclophilin_EcCYP_like"/>
    <property type="match status" value="1"/>
</dbReference>
<dbReference type="GO" id="GO:0006457">
    <property type="term" value="P:protein folding"/>
    <property type="evidence" value="ECO:0007669"/>
    <property type="project" value="InterPro"/>
</dbReference>
<evidence type="ECO:0000313" key="5">
    <source>
        <dbReference type="EMBL" id="VAX10773.1"/>
    </source>
</evidence>
<dbReference type="PROSITE" id="PS50072">
    <property type="entry name" value="CSA_PPIASE_2"/>
    <property type="match status" value="1"/>
</dbReference>
<dbReference type="InterPro" id="IPR002130">
    <property type="entry name" value="Cyclophilin-type_PPIase_dom"/>
</dbReference>
<dbReference type="GO" id="GO:0003755">
    <property type="term" value="F:peptidyl-prolyl cis-trans isomerase activity"/>
    <property type="evidence" value="ECO:0007669"/>
    <property type="project" value="UniProtKB-KW"/>
</dbReference>
<dbReference type="EC" id="5.2.1.8" evidence="1"/>